<evidence type="ECO:0000313" key="3">
    <source>
        <dbReference type="EMBL" id="MBB5745317.1"/>
    </source>
</evidence>
<dbReference type="EMBL" id="JACHOR010000001">
    <property type="protein sequence ID" value="MBB5745317.1"/>
    <property type="molecule type" value="Genomic_DNA"/>
</dbReference>
<dbReference type="AlphaFoldDB" id="A0A7W9FDI9"/>
<name>A0A7W9FDI9_9CAUL</name>
<dbReference type="Pfam" id="PF00534">
    <property type="entry name" value="Glycos_transf_1"/>
    <property type="match status" value="1"/>
</dbReference>
<accession>A0A7W9FDI9</accession>
<proteinExistence type="predicted"/>
<organism evidence="3 4">
    <name type="scientific">Brevundimonas variabilis</name>
    <dbReference type="NCBI Taxonomy" id="74312"/>
    <lineage>
        <taxon>Bacteria</taxon>
        <taxon>Pseudomonadati</taxon>
        <taxon>Pseudomonadota</taxon>
        <taxon>Alphaproteobacteria</taxon>
        <taxon>Caulobacterales</taxon>
        <taxon>Caulobacteraceae</taxon>
        <taxon>Brevundimonas</taxon>
    </lineage>
</organism>
<dbReference type="Proteomes" id="UP000545037">
    <property type="component" value="Unassembled WGS sequence"/>
</dbReference>
<gene>
    <name evidence="3" type="ORF">GGR13_000889</name>
</gene>
<dbReference type="CDD" id="cd03809">
    <property type="entry name" value="GT4_MtfB-like"/>
    <property type="match status" value="1"/>
</dbReference>
<dbReference type="RefSeq" id="WP_183212209.1">
    <property type="nucleotide sequence ID" value="NZ_JACHOR010000001.1"/>
</dbReference>
<dbReference type="GO" id="GO:0016757">
    <property type="term" value="F:glycosyltransferase activity"/>
    <property type="evidence" value="ECO:0007669"/>
    <property type="project" value="InterPro"/>
</dbReference>
<evidence type="ECO:0000259" key="2">
    <source>
        <dbReference type="Pfam" id="PF00534"/>
    </source>
</evidence>
<sequence>MRIAFDGGSFQQGILGGIHSVAVNFLNACRRLDPDFDVILVLDPRLGPVNPLAMAQLNWTPDTVSAPVGPAYGADAEGPLGSHNPAVRFFVDGKLFTPHATTGSVTYRGPRPEREFVILSRSTRPVDVDGTPDNRKLGIAITGMILSDGTKTRSIDYDDRRLHRGFDVVESSFRWTDGCAFVPVALFEDMGEEISLHLTYNAFNTYPLSPGRLLDGMKTLRREVEASRRSIVTDDLSAQLRDAGCEFYFANHFIPAHMPYQKRVAWAYDLIPVLFPQFFHPDARRNFDANIDVFRAADRVYTISHSTLDDLAETLNLDRDHLRYAGIAADVNISKREPAAVQKVLKTFGLKKSEYIIMVSTVEPRKNHLRLLEAYQALRKRVPNCPKLVMVGQMGWDFQEVLNYRDSHGLTNEAMILSNLSVDDLSCLYTGALFSVYPSVYEGFGLPVVESMACGTPVLTSNVSSMAEIAADAALTVDPYDVAAIAQGLFKMTTDAGLRTNLRIKGDKRCQDYTWDRTAQLILDDLESLAN</sequence>
<dbReference type="PANTHER" id="PTHR46401">
    <property type="entry name" value="GLYCOSYLTRANSFERASE WBBK-RELATED"/>
    <property type="match status" value="1"/>
</dbReference>
<dbReference type="Gene3D" id="3.40.50.2000">
    <property type="entry name" value="Glycogen Phosphorylase B"/>
    <property type="match status" value="1"/>
</dbReference>
<dbReference type="InterPro" id="IPR001296">
    <property type="entry name" value="Glyco_trans_1"/>
</dbReference>
<keyword evidence="4" id="KW-1185">Reference proteome</keyword>
<feature type="domain" description="Glycosyl transferase family 1" evidence="2">
    <location>
        <begin position="351"/>
        <end position="508"/>
    </location>
</feature>
<evidence type="ECO:0000313" key="4">
    <source>
        <dbReference type="Proteomes" id="UP000545037"/>
    </source>
</evidence>
<reference evidence="3 4" key="1">
    <citation type="submission" date="2020-08" db="EMBL/GenBank/DDBJ databases">
        <title>Genomic Encyclopedia of Type Strains, Phase IV (KMG-IV): sequencing the most valuable type-strain genomes for metagenomic binning, comparative biology and taxonomic classification.</title>
        <authorList>
            <person name="Goeker M."/>
        </authorList>
    </citation>
    <scope>NUCLEOTIDE SEQUENCE [LARGE SCALE GENOMIC DNA]</scope>
    <source>
        <strain evidence="3 4">DSM 4737</strain>
    </source>
</reference>
<dbReference type="SUPFAM" id="SSF53756">
    <property type="entry name" value="UDP-Glycosyltransferase/glycogen phosphorylase"/>
    <property type="match status" value="1"/>
</dbReference>
<comment type="caution">
    <text evidence="3">The sequence shown here is derived from an EMBL/GenBank/DDBJ whole genome shotgun (WGS) entry which is preliminary data.</text>
</comment>
<evidence type="ECO:0000256" key="1">
    <source>
        <dbReference type="ARBA" id="ARBA00022679"/>
    </source>
</evidence>
<dbReference type="PANTHER" id="PTHR46401:SF2">
    <property type="entry name" value="GLYCOSYLTRANSFERASE WBBK-RELATED"/>
    <property type="match status" value="1"/>
</dbReference>
<keyword evidence="1 3" id="KW-0808">Transferase</keyword>
<protein>
    <submittedName>
        <fullName evidence="3">Glycosyltransferase involved in cell wall biosynthesis</fullName>
    </submittedName>
</protein>